<evidence type="ECO:0000313" key="2">
    <source>
        <dbReference type="Proteomes" id="UP000232710"/>
    </source>
</evidence>
<dbReference type="EMBL" id="JF974320">
    <property type="protein sequence ID" value="AET84840.1"/>
    <property type="molecule type" value="Genomic_DNA"/>
</dbReference>
<sequence>MSLRLIQLPTRLVKDLRKVSRLSTKQKWEYGGRLLFDDTHTYTGFTQVTSKERARIDSSVLEPEWYSNSTFTYHTHPGIFSRPNMGCEKWSIFATLPSNSDLEAYIKGYPEMKINFICDAHGYYIIDVLKAQEMNTCALPISLTSEMKTIRYEDFLYERGFGEDRCEYFLTTLPHWKMFINQELYPRMMNLYGISIHYYGYEDEPPMVIIDA</sequence>
<evidence type="ECO:0000313" key="1">
    <source>
        <dbReference type="EMBL" id="AET84840.1"/>
    </source>
</evidence>
<organismHost>
    <name type="scientific">Micromonas pusilla</name>
    <name type="common">Picoplanktonic green alga</name>
    <name type="synonym">Chromulina pusilla</name>
    <dbReference type="NCBI Taxonomy" id="38833"/>
</organismHost>
<name>G9E613_MPSP1</name>
<dbReference type="Proteomes" id="UP000232710">
    <property type="component" value="Segment"/>
</dbReference>
<protein>
    <submittedName>
        <fullName evidence="1">Uncharacterized protein</fullName>
    </submittedName>
</protein>
<proteinExistence type="predicted"/>
<reference evidence="1 2" key="1">
    <citation type="submission" date="2010-12" db="EMBL/GenBank/DDBJ databases">
        <title>The Genome Sequence of Micromonas pusilla virus SP1.</title>
        <authorList>
            <consortium name="The Broad Institute Genome Sequencing Platform"/>
            <person name="Henn M.R."/>
            <person name="Suttle C."/>
            <person name="Winget D."/>
            <person name="Chan A."/>
            <person name="Levin J."/>
            <person name="Malboeuf C."/>
            <person name="Casali M."/>
            <person name="Russ C."/>
            <person name="Lennon N."/>
            <person name="Chapman S.B."/>
            <person name="Erlich R."/>
            <person name="Young S.K."/>
            <person name="Yandava C."/>
            <person name="Zeng Q."/>
            <person name="Alvarado L."/>
            <person name="Anderson S."/>
            <person name="Berlin A."/>
            <person name="Chen Z."/>
            <person name="Freedman E."/>
            <person name="Gellesch M."/>
            <person name="Goldberg J."/>
            <person name="Green L."/>
            <person name="Griggs A."/>
            <person name="Gujja S."/>
            <person name="Heilman E.R."/>
            <person name="Heiman D."/>
            <person name="Hollinger A."/>
            <person name="Howarth C."/>
            <person name="Larson L."/>
            <person name="Mehta T."/>
            <person name="Pearson M."/>
            <person name="Roberts A."/>
            <person name="Ryan E."/>
            <person name="Saif S."/>
            <person name="Shea T."/>
            <person name="Shenoy N."/>
            <person name="Sisk P."/>
            <person name="Stolte C."/>
            <person name="Sykes S."/>
            <person name="White J."/>
            <person name="Haas B."/>
            <person name="Nusbaum C."/>
            <person name="Birren B."/>
        </authorList>
    </citation>
    <scope>NUCLEOTIDE SEQUENCE [LARGE SCALE GENOMIC DNA]</scope>
    <source>
        <strain evidence="1 2">SP1</strain>
    </source>
</reference>
<organism evidence="1 2">
    <name type="scientific">Micromonas pusilla virus SP1</name>
    <name type="common">MpV-SP1</name>
    <dbReference type="NCBI Taxonomy" id="373996"/>
    <lineage>
        <taxon>Viruses</taxon>
        <taxon>Varidnaviria</taxon>
        <taxon>Bamfordvirae</taxon>
        <taxon>Nucleocytoviricota</taxon>
        <taxon>Megaviricetes</taxon>
        <taxon>Algavirales</taxon>
        <taxon>Phycodnaviridae</taxon>
        <taxon>Prasinovirus</taxon>
        <taxon>Prasinovirus micromonas</taxon>
    </lineage>
</organism>
<gene>
    <name evidence="1" type="ORF">MPXG_00042</name>
</gene>
<keyword evidence="2" id="KW-1185">Reference proteome</keyword>
<accession>G9E613</accession>